<keyword evidence="1" id="KW-0479">Metal-binding</keyword>
<sequence length="28" mass="3227">MDEIGFMVRKIDPSGFLRFERVGGPICR</sequence>
<evidence type="ECO:0000313" key="3">
    <source>
        <dbReference type="EMBL" id="MFK71500.1"/>
    </source>
</evidence>
<dbReference type="Proteomes" id="UP000885320">
    <property type="component" value="Unassembled WGS sequence"/>
</dbReference>
<name>A0A3J4MS41_SALER</name>
<dbReference type="InterPro" id="IPR008007">
    <property type="entry name" value="Peptidase_M42"/>
</dbReference>
<dbReference type="Pfam" id="PF05343">
    <property type="entry name" value="Peptidase_M42"/>
    <property type="match status" value="1"/>
</dbReference>
<organism evidence="3">
    <name type="scientific">Salmonella enterica</name>
    <name type="common">Salmonella choleraesuis</name>
    <dbReference type="NCBI Taxonomy" id="28901"/>
    <lineage>
        <taxon>Bacteria</taxon>
        <taxon>Pseudomonadati</taxon>
        <taxon>Pseudomonadota</taxon>
        <taxon>Gammaproteobacteria</taxon>
        <taxon>Enterobacterales</taxon>
        <taxon>Enterobacteriaceae</taxon>
        <taxon>Salmonella</taxon>
    </lineage>
</organism>
<evidence type="ECO:0000256" key="2">
    <source>
        <dbReference type="ARBA" id="ARBA00022801"/>
    </source>
</evidence>
<reference evidence="3" key="1">
    <citation type="submission" date="2018-11" db="EMBL/GenBank/DDBJ databases">
        <authorList>
            <consortium name="PulseNet: The National Subtyping Network for Foodborne Disease Surveillance"/>
            <person name="Tarr C.L."/>
            <person name="Trees E."/>
            <person name="Katz L.S."/>
            <person name="Carleton-Romer H.A."/>
            <person name="Stroika S."/>
            <person name="Kucerova Z."/>
            <person name="Roache K.F."/>
            <person name="Sabol A.L."/>
            <person name="Besser J."/>
            <person name="Gerner-Smidt P."/>
        </authorList>
    </citation>
    <scope>NUCLEOTIDE SEQUENCE [LARGE SCALE GENOMIC DNA]</scope>
    <source>
        <strain evidence="3">PNUSAS057377</strain>
    </source>
</reference>
<protein>
    <submittedName>
        <fullName evidence="3">Uncharacterized protein</fullName>
    </submittedName>
</protein>
<evidence type="ECO:0000256" key="1">
    <source>
        <dbReference type="ARBA" id="ARBA00022723"/>
    </source>
</evidence>
<dbReference type="GO" id="GO:0046872">
    <property type="term" value="F:metal ion binding"/>
    <property type="evidence" value="ECO:0007669"/>
    <property type="project" value="UniProtKB-KW"/>
</dbReference>
<accession>A0A3J4MS41</accession>
<dbReference type="AlphaFoldDB" id="A0A3J4MS41"/>
<dbReference type="InterPro" id="IPR023367">
    <property type="entry name" value="Peptidase_M42_dom2"/>
</dbReference>
<proteinExistence type="predicted"/>
<dbReference type="SUPFAM" id="SSF101821">
    <property type="entry name" value="Aminopeptidase/glucanase lid domain"/>
    <property type="match status" value="1"/>
</dbReference>
<gene>
    <name evidence="3" type="ORF">EEN95_20225</name>
</gene>
<dbReference type="EMBL" id="RMUA01000042">
    <property type="protein sequence ID" value="MFK71500.1"/>
    <property type="molecule type" value="Genomic_DNA"/>
</dbReference>
<keyword evidence="2" id="KW-0378">Hydrolase</keyword>
<dbReference type="GO" id="GO:0016787">
    <property type="term" value="F:hydrolase activity"/>
    <property type="evidence" value="ECO:0007669"/>
    <property type="project" value="UniProtKB-KW"/>
</dbReference>
<dbReference type="Gene3D" id="2.40.30.40">
    <property type="entry name" value="Peptidase M42, domain 2"/>
    <property type="match status" value="1"/>
</dbReference>
<comment type="caution">
    <text evidence="3">The sequence shown here is derived from an EMBL/GenBank/DDBJ whole genome shotgun (WGS) entry which is preliminary data.</text>
</comment>